<keyword evidence="2" id="KW-1185">Reference proteome</keyword>
<gene>
    <name evidence="1" type="ORF">ACE1CC_05610</name>
</gene>
<name>A0ABV4X0N8_9CYAN</name>
<protein>
    <submittedName>
        <fullName evidence="1">Uncharacterized protein</fullName>
    </submittedName>
</protein>
<dbReference type="RefSeq" id="WP_413269487.1">
    <property type="nucleotide sequence ID" value="NZ_JBHFNQ010000048.1"/>
</dbReference>
<organism evidence="1 2">
    <name type="scientific">Floridaenema aerugineum BLCC-F46</name>
    <dbReference type="NCBI Taxonomy" id="3153654"/>
    <lineage>
        <taxon>Bacteria</taxon>
        <taxon>Bacillati</taxon>
        <taxon>Cyanobacteriota</taxon>
        <taxon>Cyanophyceae</taxon>
        <taxon>Oscillatoriophycideae</taxon>
        <taxon>Aerosakkonematales</taxon>
        <taxon>Aerosakkonemataceae</taxon>
        <taxon>Floridanema</taxon>
        <taxon>Floridanema aerugineum</taxon>
    </lineage>
</organism>
<evidence type="ECO:0000313" key="2">
    <source>
        <dbReference type="Proteomes" id="UP001576774"/>
    </source>
</evidence>
<sequence length="132" mass="14013">MGNFLNRLSFVAIGTVLLFPSILVRTALASPSLGDGIICVAKGETVQGNKIYFYTSVIDNNTMQKKQPVSVTMNESINGQMQQAGLASTTYQGNDNFKGKSGAGSPISFSLLGSYSVIQIQHGGKTYTGICH</sequence>
<dbReference type="EMBL" id="JBHFNQ010000048">
    <property type="protein sequence ID" value="MFB2876350.1"/>
    <property type="molecule type" value="Genomic_DNA"/>
</dbReference>
<accession>A0ABV4X0N8</accession>
<dbReference type="Proteomes" id="UP001576774">
    <property type="component" value="Unassembled WGS sequence"/>
</dbReference>
<comment type="caution">
    <text evidence="1">The sequence shown here is derived from an EMBL/GenBank/DDBJ whole genome shotgun (WGS) entry which is preliminary data.</text>
</comment>
<proteinExistence type="predicted"/>
<reference evidence="1 2" key="1">
    <citation type="submission" date="2024-09" db="EMBL/GenBank/DDBJ databases">
        <title>Floridaenema gen nov. (Aerosakkonemataceae, Aerosakkonematales ord. nov., Cyanobacteria) from benthic tropical and subtropical fresh waters, with the description of four new species.</title>
        <authorList>
            <person name="Moretto J.A."/>
            <person name="Berthold D.E."/>
            <person name="Lefler F.W."/>
            <person name="Huang I.-S."/>
            <person name="Laughinghouse H. IV."/>
        </authorList>
    </citation>
    <scope>NUCLEOTIDE SEQUENCE [LARGE SCALE GENOMIC DNA]</scope>
    <source>
        <strain evidence="1 2">BLCC-F46</strain>
    </source>
</reference>
<evidence type="ECO:0000313" key="1">
    <source>
        <dbReference type="EMBL" id="MFB2876350.1"/>
    </source>
</evidence>